<dbReference type="GO" id="GO:0003723">
    <property type="term" value="F:RNA binding"/>
    <property type="evidence" value="ECO:0007669"/>
    <property type="project" value="UniProtKB-KW"/>
</dbReference>
<dbReference type="InterPro" id="IPR029063">
    <property type="entry name" value="SAM-dependent_MTases_sf"/>
</dbReference>
<dbReference type="PROSITE" id="PS51686">
    <property type="entry name" value="SAM_MT_RSMB_NOP"/>
    <property type="match status" value="1"/>
</dbReference>
<evidence type="ECO:0000256" key="4">
    <source>
        <dbReference type="ARBA" id="ARBA00022884"/>
    </source>
</evidence>
<sequence>MVPVELFDFPSGDAGLTLDLAASPGGKTTHLIARGRDSGFVLANDSSAGRIPALRVVLQNWGAVNSAICQFPGEKLGGWFTEVFDRALIDAPCSMQGLRTSESHATRPVTEKESLSLAKRQTALLTSALQAVKVGGQVVYSTCTLLPEEDEGVVDAVLRKFGKNVRIVNVAGKLPVSAAGITQNGDQQYLSDVEESLRLWPHRLGTAGFFACLFEKTAPLELPQQSAPARPLERAGFVYTAYALEAKISQQLLQDYGFDLAATLAQYDLVLMQRYEKIIAMPQKLLGPFGELPLEYAGLLLGEASNNEFVLSHEWVSRFGSRFGSGKVYLTDEQAENWLKGEDCFEPVAGSEEKGKVFIVCRQDGLVLGRGKALKDRLKNLLLRRLA</sequence>
<dbReference type="EC" id="2.1.1.178" evidence="6"/>
<gene>
    <name evidence="6" type="primary">rsmF_12</name>
    <name evidence="6" type="ORF">SDC9_114650</name>
</gene>
<dbReference type="Gene3D" id="3.10.450.720">
    <property type="match status" value="1"/>
</dbReference>
<dbReference type="PANTHER" id="PTHR22807">
    <property type="entry name" value="NOP2 YEAST -RELATED NOL1/NOP2/FMU SUN DOMAIN-CONTAINING"/>
    <property type="match status" value="1"/>
</dbReference>
<reference evidence="6" key="1">
    <citation type="submission" date="2019-08" db="EMBL/GenBank/DDBJ databases">
        <authorList>
            <person name="Kucharzyk K."/>
            <person name="Murdoch R.W."/>
            <person name="Higgins S."/>
            <person name="Loffler F."/>
        </authorList>
    </citation>
    <scope>NUCLEOTIDE SEQUENCE</scope>
</reference>
<dbReference type="GO" id="GO:0008173">
    <property type="term" value="F:RNA methyltransferase activity"/>
    <property type="evidence" value="ECO:0007669"/>
    <property type="project" value="InterPro"/>
</dbReference>
<dbReference type="AlphaFoldDB" id="A0A645BQT3"/>
<protein>
    <submittedName>
        <fullName evidence="6">Ribosomal RNA small subunit methyltransferase F</fullName>
        <ecNumber evidence="6">2.1.1.178</ecNumber>
    </submittedName>
</protein>
<evidence type="ECO:0000256" key="1">
    <source>
        <dbReference type="ARBA" id="ARBA00022603"/>
    </source>
</evidence>
<dbReference type="InterPro" id="IPR023267">
    <property type="entry name" value="RCMT"/>
</dbReference>
<dbReference type="GO" id="GO:0001510">
    <property type="term" value="P:RNA methylation"/>
    <property type="evidence" value="ECO:0007669"/>
    <property type="project" value="InterPro"/>
</dbReference>
<comment type="caution">
    <text evidence="6">The sequence shown here is derived from an EMBL/GenBank/DDBJ whole genome shotgun (WGS) entry which is preliminary data.</text>
</comment>
<evidence type="ECO:0000256" key="3">
    <source>
        <dbReference type="ARBA" id="ARBA00022691"/>
    </source>
</evidence>
<keyword evidence="4" id="KW-0694">RNA-binding</keyword>
<dbReference type="Pfam" id="PF01189">
    <property type="entry name" value="Methyltr_RsmB-F"/>
    <property type="match status" value="1"/>
</dbReference>
<dbReference type="SUPFAM" id="SSF53335">
    <property type="entry name" value="S-adenosyl-L-methionine-dependent methyltransferases"/>
    <property type="match status" value="1"/>
</dbReference>
<name>A0A645BQT3_9ZZZZ</name>
<dbReference type="InterPro" id="IPR049560">
    <property type="entry name" value="MeTrfase_RsmB-F_NOP2_cat"/>
</dbReference>
<evidence type="ECO:0000313" key="6">
    <source>
        <dbReference type="EMBL" id="MPM67726.1"/>
    </source>
</evidence>
<organism evidence="6">
    <name type="scientific">bioreactor metagenome</name>
    <dbReference type="NCBI Taxonomy" id="1076179"/>
    <lineage>
        <taxon>unclassified sequences</taxon>
        <taxon>metagenomes</taxon>
        <taxon>ecological metagenomes</taxon>
    </lineage>
</organism>
<keyword evidence="1 6" id="KW-0489">Methyltransferase</keyword>
<feature type="domain" description="SAM-dependent MTase RsmB/NOP-type" evidence="5">
    <location>
        <begin position="1"/>
        <end position="217"/>
    </location>
</feature>
<keyword evidence="3" id="KW-0949">S-adenosyl-L-methionine</keyword>
<dbReference type="EMBL" id="VSSQ01021857">
    <property type="protein sequence ID" value="MPM67726.1"/>
    <property type="molecule type" value="Genomic_DNA"/>
</dbReference>
<evidence type="ECO:0000256" key="2">
    <source>
        <dbReference type="ARBA" id="ARBA00022679"/>
    </source>
</evidence>
<dbReference type="InterPro" id="IPR001678">
    <property type="entry name" value="MeTrfase_RsmB-F_NOP2_dom"/>
</dbReference>
<dbReference type="PANTHER" id="PTHR22807:SF30">
    <property type="entry name" value="28S RRNA (CYTOSINE(4447)-C(5))-METHYLTRANSFERASE-RELATED"/>
    <property type="match status" value="1"/>
</dbReference>
<dbReference type="PRINTS" id="PR02008">
    <property type="entry name" value="RCMTFAMILY"/>
</dbReference>
<evidence type="ECO:0000259" key="5">
    <source>
        <dbReference type="PROSITE" id="PS51686"/>
    </source>
</evidence>
<dbReference type="Gene3D" id="3.40.50.150">
    <property type="entry name" value="Vaccinia Virus protein VP39"/>
    <property type="match status" value="1"/>
</dbReference>
<accession>A0A645BQT3</accession>
<keyword evidence="2 6" id="KW-0808">Transferase</keyword>
<proteinExistence type="predicted"/>